<dbReference type="InterPro" id="IPR001647">
    <property type="entry name" value="HTH_TetR"/>
</dbReference>
<keyword evidence="1 2" id="KW-0238">DNA-binding</keyword>
<sequence length="213" mass="23120">MDLRLQTPAARELTVVGQPPRERADAARNRARLLDAAAGLVDAHGAEHVTMEAVAAAACVGKGTLFRRFGDRNGLMLALVDHAEQEYQQAFMSGPAPLGPGAPAPERLLAFGIATIRFSFRYLDLFLAAEPCASKRCLVAARAVRVTHVSSLLRQAGSGGDTELLAQTLVGYLDPALLNHLHHQRHVPLERIEEGWRELVGRMTERHLPCPGL</sequence>
<protein>
    <submittedName>
        <fullName evidence="4">TetR/AcrR family transcriptional regulator</fullName>
    </submittedName>
</protein>
<reference evidence="4 5" key="1">
    <citation type="submission" date="2024-09" db="EMBL/GenBank/DDBJ databases">
        <authorList>
            <person name="Lee S.D."/>
        </authorList>
    </citation>
    <scope>NUCLEOTIDE SEQUENCE [LARGE SCALE GENOMIC DNA]</scope>
    <source>
        <strain evidence="4 5">N1-3</strain>
    </source>
</reference>
<evidence type="ECO:0000313" key="4">
    <source>
        <dbReference type="EMBL" id="MFC1433625.1"/>
    </source>
</evidence>
<dbReference type="Gene3D" id="1.10.357.10">
    <property type="entry name" value="Tetracycline Repressor, domain 2"/>
    <property type="match status" value="1"/>
</dbReference>
<gene>
    <name evidence="4" type="ORF">ACEZDB_23540</name>
</gene>
<dbReference type="InterPro" id="IPR050109">
    <property type="entry name" value="HTH-type_TetR-like_transc_reg"/>
</dbReference>
<accession>A0ABV6X5S0</accession>
<dbReference type="PANTHER" id="PTHR30055">
    <property type="entry name" value="HTH-TYPE TRANSCRIPTIONAL REGULATOR RUTR"/>
    <property type="match status" value="1"/>
</dbReference>
<proteinExistence type="predicted"/>
<feature type="domain" description="HTH tetR-type" evidence="3">
    <location>
        <begin position="27"/>
        <end position="87"/>
    </location>
</feature>
<evidence type="ECO:0000256" key="2">
    <source>
        <dbReference type="PROSITE-ProRule" id="PRU00335"/>
    </source>
</evidence>
<evidence type="ECO:0000313" key="5">
    <source>
        <dbReference type="Proteomes" id="UP001592530"/>
    </source>
</evidence>
<feature type="DNA-binding region" description="H-T-H motif" evidence="2">
    <location>
        <begin position="50"/>
        <end position="69"/>
    </location>
</feature>
<evidence type="ECO:0000259" key="3">
    <source>
        <dbReference type="PROSITE" id="PS50977"/>
    </source>
</evidence>
<organism evidence="4 5">
    <name type="scientific">Streptacidiphilus alkalitolerans</name>
    <dbReference type="NCBI Taxonomy" id="3342712"/>
    <lineage>
        <taxon>Bacteria</taxon>
        <taxon>Bacillati</taxon>
        <taxon>Actinomycetota</taxon>
        <taxon>Actinomycetes</taxon>
        <taxon>Kitasatosporales</taxon>
        <taxon>Streptomycetaceae</taxon>
        <taxon>Streptacidiphilus</taxon>
    </lineage>
</organism>
<dbReference type="Pfam" id="PF00440">
    <property type="entry name" value="TetR_N"/>
    <property type="match status" value="1"/>
</dbReference>
<comment type="caution">
    <text evidence="4">The sequence shown here is derived from an EMBL/GenBank/DDBJ whole genome shotgun (WGS) entry which is preliminary data.</text>
</comment>
<dbReference type="PROSITE" id="PS50977">
    <property type="entry name" value="HTH_TETR_2"/>
    <property type="match status" value="1"/>
</dbReference>
<dbReference type="RefSeq" id="WP_380555752.1">
    <property type="nucleotide sequence ID" value="NZ_JBHEZY010000010.1"/>
</dbReference>
<dbReference type="SUPFAM" id="SSF46689">
    <property type="entry name" value="Homeodomain-like"/>
    <property type="match status" value="1"/>
</dbReference>
<evidence type="ECO:0000256" key="1">
    <source>
        <dbReference type="ARBA" id="ARBA00023125"/>
    </source>
</evidence>
<dbReference type="PANTHER" id="PTHR30055:SF209">
    <property type="entry name" value="POSSIBLE TRANSCRIPTIONAL REGULATORY PROTEIN (PROBABLY TETR-FAMILY)"/>
    <property type="match status" value="1"/>
</dbReference>
<name>A0ABV6X5S0_9ACTN</name>
<dbReference type="Proteomes" id="UP001592530">
    <property type="component" value="Unassembled WGS sequence"/>
</dbReference>
<dbReference type="InterPro" id="IPR009057">
    <property type="entry name" value="Homeodomain-like_sf"/>
</dbReference>
<dbReference type="EMBL" id="JBHEZY010000010">
    <property type="protein sequence ID" value="MFC1433625.1"/>
    <property type="molecule type" value="Genomic_DNA"/>
</dbReference>